<organism evidence="10">
    <name type="scientific">termite gut metagenome</name>
    <dbReference type="NCBI Taxonomy" id="433724"/>
    <lineage>
        <taxon>unclassified sequences</taxon>
        <taxon>metagenomes</taxon>
        <taxon>organismal metagenomes</taxon>
    </lineage>
</organism>
<evidence type="ECO:0000313" key="10">
    <source>
        <dbReference type="EMBL" id="KAA6343955.1"/>
    </source>
</evidence>
<dbReference type="PANTHER" id="PTHR11088:SF60">
    <property type="entry name" value="TRNA DIMETHYLALLYLTRANSFERASE"/>
    <property type="match status" value="1"/>
</dbReference>
<dbReference type="EC" id="2.5.1.75" evidence="3"/>
<dbReference type="AlphaFoldDB" id="A0A5J4SEU2"/>
<evidence type="ECO:0000256" key="5">
    <source>
        <dbReference type="ARBA" id="ARBA00022694"/>
    </source>
</evidence>
<keyword evidence="8" id="KW-0460">Magnesium</keyword>
<keyword evidence="7" id="KW-0067">ATP-binding</keyword>
<dbReference type="InterPro" id="IPR027417">
    <property type="entry name" value="P-loop_NTPase"/>
</dbReference>
<dbReference type="GO" id="GO:0006400">
    <property type="term" value="P:tRNA modification"/>
    <property type="evidence" value="ECO:0007669"/>
    <property type="project" value="TreeGrafter"/>
</dbReference>
<comment type="similarity">
    <text evidence="2">Belongs to the IPP transferase family.</text>
</comment>
<evidence type="ECO:0000256" key="2">
    <source>
        <dbReference type="ARBA" id="ARBA00005842"/>
    </source>
</evidence>
<dbReference type="GO" id="GO:0052381">
    <property type="term" value="F:tRNA dimethylallyltransferase activity"/>
    <property type="evidence" value="ECO:0007669"/>
    <property type="project" value="UniProtKB-EC"/>
</dbReference>
<dbReference type="PANTHER" id="PTHR11088">
    <property type="entry name" value="TRNA DIMETHYLALLYLTRANSFERASE"/>
    <property type="match status" value="1"/>
</dbReference>
<comment type="caution">
    <text evidence="10">The sequence shown here is derived from an EMBL/GenBank/DDBJ whole genome shotgun (WGS) entry which is preliminary data.</text>
</comment>
<accession>A0A5J4SEU2</accession>
<dbReference type="GO" id="GO:0005524">
    <property type="term" value="F:ATP binding"/>
    <property type="evidence" value="ECO:0007669"/>
    <property type="project" value="UniProtKB-KW"/>
</dbReference>
<dbReference type="NCBIfam" id="TIGR00174">
    <property type="entry name" value="miaA"/>
    <property type="match status" value="1"/>
</dbReference>
<dbReference type="SUPFAM" id="SSF52540">
    <property type="entry name" value="P-loop containing nucleoside triphosphate hydrolases"/>
    <property type="match status" value="2"/>
</dbReference>
<gene>
    <name evidence="10" type="ORF">EZS27_008389</name>
</gene>
<comment type="catalytic activity">
    <reaction evidence="9">
        <text>adenosine(37) in tRNA + dimethylallyl diphosphate = N(6)-dimethylallyladenosine(37) in tRNA + diphosphate</text>
        <dbReference type="Rhea" id="RHEA:26482"/>
        <dbReference type="Rhea" id="RHEA-COMP:10162"/>
        <dbReference type="Rhea" id="RHEA-COMP:10375"/>
        <dbReference type="ChEBI" id="CHEBI:33019"/>
        <dbReference type="ChEBI" id="CHEBI:57623"/>
        <dbReference type="ChEBI" id="CHEBI:74411"/>
        <dbReference type="ChEBI" id="CHEBI:74415"/>
        <dbReference type="EC" id="2.5.1.75"/>
    </reaction>
</comment>
<comment type="cofactor">
    <cofactor evidence="1">
        <name>Mg(2+)</name>
        <dbReference type="ChEBI" id="CHEBI:18420"/>
    </cofactor>
</comment>
<evidence type="ECO:0000256" key="6">
    <source>
        <dbReference type="ARBA" id="ARBA00022741"/>
    </source>
</evidence>
<name>A0A5J4SEU2_9ZZZZ</name>
<dbReference type="EMBL" id="SNRY01000243">
    <property type="protein sequence ID" value="KAA6343955.1"/>
    <property type="molecule type" value="Genomic_DNA"/>
</dbReference>
<keyword evidence="4 10" id="KW-0808">Transferase</keyword>
<evidence type="ECO:0000256" key="9">
    <source>
        <dbReference type="ARBA" id="ARBA00049563"/>
    </source>
</evidence>
<evidence type="ECO:0000256" key="3">
    <source>
        <dbReference type="ARBA" id="ARBA00012665"/>
    </source>
</evidence>
<dbReference type="HAMAP" id="MF_00185">
    <property type="entry name" value="IPP_trans"/>
    <property type="match status" value="1"/>
</dbReference>
<keyword evidence="5" id="KW-0819">tRNA processing</keyword>
<reference evidence="10" key="1">
    <citation type="submission" date="2019-03" db="EMBL/GenBank/DDBJ databases">
        <title>Single cell metagenomics reveals metabolic interactions within the superorganism composed of flagellate Streblomastix strix and complex community of Bacteroidetes bacteria on its surface.</title>
        <authorList>
            <person name="Treitli S.C."/>
            <person name="Kolisko M."/>
            <person name="Husnik F."/>
            <person name="Keeling P."/>
            <person name="Hampl V."/>
        </authorList>
    </citation>
    <scope>NUCLEOTIDE SEQUENCE</scope>
    <source>
        <strain evidence="10">STM</strain>
    </source>
</reference>
<proteinExistence type="inferred from homology"/>
<sequence length="300" mass="34608">MPDYDLITILGPTASGKTQFAVILAYELDAEIISADSRQIYRGMNLGTGKDLDDYTGNGKRIPYHLIDIAEPGYKYNVYEYQRDFLNAYNAIKERGKLPILCGGTGMYIESVLKGYRLVSVPENPELRSRLTGKSLEELTAILRKYKTLHNSTDVDTAQRAIRAIEIEEYYTGNDCSRREFPPLKSLVIGIDIDRESRRRRISARLRRRLDEGMIDEVKALLNNGIKPEDLIYYGLEYKYLTLYITGQLTYEEMFSQLEIAIHQFAKRQMTWFRGMERKGFVIHWVRETGEARKLIGGES</sequence>
<dbReference type="Gene3D" id="3.40.50.300">
    <property type="entry name" value="P-loop containing nucleotide triphosphate hydrolases"/>
    <property type="match status" value="2"/>
</dbReference>
<evidence type="ECO:0000256" key="4">
    <source>
        <dbReference type="ARBA" id="ARBA00022679"/>
    </source>
</evidence>
<protein>
    <recommendedName>
        <fullName evidence="3">tRNA dimethylallyltransferase</fullName>
        <ecNumber evidence="3">2.5.1.75</ecNumber>
    </recommendedName>
</protein>
<dbReference type="InterPro" id="IPR039657">
    <property type="entry name" value="Dimethylallyltransferase"/>
</dbReference>
<evidence type="ECO:0000256" key="7">
    <source>
        <dbReference type="ARBA" id="ARBA00022840"/>
    </source>
</evidence>
<evidence type="ECO:0000256" key="8">
    <source>
        <dbReference type="ARBA" id="ARBA00022842"/>
    </source>
</evidence>
<dbReference type="InterPro" id="IPR018022">
    <property type="entry name" value="IPT"/>
</dbReference>
<keyword evidence="6" id="KW-0547">Nucleotide-binding</keyword>
<evidence type="ECO:0000256" key="1">
    <source>
        <dbReference type="ARBA" id="ARBA00001946"/>
    </source>
</evidence>
<dbReference type="Pfam" id="PF01715">
    <property type="entry name" value="IPPT"/>
    <property type="match status" value="1"/>
</dbReference>